<organism evidence="2 3">
    <name type="scientific">Actinomadura litoris</name>
    <dbReference type="NCBI Taxonomy" id="2678616"/>
    <lineage>
        <taxon>Bacteria</taxon>
        <taxon>Bacillati</taxon>
        <taxon>Actinomycetota</taxon>
        <taxon>Actinomycetes</taxon>
        <taxon>Streptosporangiales</taxon>
        <taxon>Thermomonosporaceae</taxon>
        <taxon>Actinomadura</taxon>
    </lineage>
</organism>
<evidence type="ECO:0000313" key="2">
    <source>
        <dbReference type="EMBL" id="MUN41667.1"/>
    </source>
</evidence>
<dbReference type="EMBL" id="WOFH01000015">
    <property type="protein sequence ID" value="MUN41667.1"/>
    <property type="molecule type" value="Genomic_DNA"/>
</dbReference>
<feature type="region of interest" description="Disordered" evidence="1">
    <location>
        <begin position="169"/>
        <end position="220"/>
    </location>
</feature>
<protein>
    <submittedName>
        <fullName evidence="2">Uncharacterized protein</fullName>
    </submittedName>
</protein>
<proteinExistence type="predicted"/>
<evidence type="ECO:0000256" key="1">
    <source>
        <dbReference type="SAM" id="MobiDB-lite"/>
    </source>
</evidence>
<name>A0A7K1LB64_9ACTN</name>
<dbReference type="RefSeq" id="WP_156220836.1">
    <property type="nucleotide sequence ID" value="NZ_WOFH01000015.1"/>
</dbReference>
<evidence type="ECO:0000313" key="3">
    <source>
        <dbReference type="Proteomes" id="UP000432015"/>
    </source>
</evidence>
<comment type="caution">
    <text evidence="2">The sequence shown here is derived from an EMBL/GenBank/DDBJ whole genome shotgun (WGS) entry which is preliminary data.</text>
</comment>
<accession>A0A7K1LB64</accession>
<gene>
    <name evidence="2" type="ORF">GNZ18_34520</name>
</gene>
<dbReference type="AlphaFoldDB" id="A0A7K1LB64"/>
<feature type="compositionally biased region" description="Pro residues" evidence="1">
    <location>
        <begin position="188"/>
        <end position="206"/>
    </location>
</feature>
<dbReference type="Proteomes" id="UP000432015">
    <property type="component" value="Unassembled WGS sequence"/>
</dbReference>
<sequence>MSDPGIEHAAAISRLMQAAVKTGAVWARTFAVAAPGGPPTDEIMATQLNHLERGLPPLAVVWVRHARSFTGHSEYRIVCGGDSHETLTTYHRWTLELADLVERSSTPWNRLQAAWLRRTAAHHLALQFHNTARGEIGLLDDTELTELDALIFQGGMGSLTAADLTALRTDRPAPTPQHSHDPHARARPPAPPTPQPPPQPPQPAQPPGRTHPHNAADADH</sequence>
<reference evidence="2 3" key="1">
    <citation type="submission" date="2019-11" db="EMBL/GenBank/DDBJ databases">
        <authorList>
            <person name="Cao P."/>
        </authorList>
    </citation>
    <scope>NUCLEOTIDE SEQUENCE [LARGE SCALE GENOMIC DNA]</scope>
    <source>
        <strain evidence="2 3">NEAU-AAG5</strain>
    </source>
</reference>
<keyword evidence="3" id="KW-1185">Reference proteome</keyword>